<evidence type="ECO:0000256" key="1">
    <source>
        <dbReference type="ARBA" id="ARBA00004604"/>
    </source>
</evidence>
<dbReference type="GO" id="GO:0032040">
    <property type="term" value="C:small-subunit processome"/>
    <property type="evidence" value="ECO:0007669"/>
    <property type="project" value="TreeGrafter"/>
</dbReference>
<dbReference type="FunFam" id="2.130.10.10:FF:000378">
    <property type="entry name" value="U3 small nucleolar RNA-associated protein 7"/>
    <property type="match status" value="1"/>
</dbReference>
<dbReference type="AlphaFoldDB" id="A0A226E4Y0"/>
<name>A0A226E4Y0_FOLCA</name>
<dbReference type="InterPro" id="IPR019775">
    <property type="entry name" value="WD40_repeat_CS"/>
</dbReference>
<dbReference type="Pfam" id="PF00400">
    <property type="entry name" value="WD40"/>
    <property type="match status" value="1"/>
</dbReference>
<evidence type="ECO:0000256" key="3">
    <source>
        <dbReference type="ARBA" id="ARBA00022574"/>
    </source>
</evidence>
<dbReference type="OMA" id="EFLPYHW"/>
<feature type="domain" description="BING4 C-terminal" evidence="8">
    <location>
        <begin position="340"/>
        <end position="418"/>
    </location>
</feature>
<evidence type="ECO:0000256" key="2">
    <source>
        <dbReference type="ARBA" id="ARBA00022552"/>
    </source>
</evidence>
<feature type="region of interest" description="Disordered" evidence="7">
    <location>
        <begin position="469"/>
        <end position="507"/>
    </location>
</feature>
<dbReference type="InterPro" id="IPR015943">
    <property type="entry name" value="WD40/YVTN_repeat-like_dom_sf"/>
</dbReference>
<keyword evidence="5" id="KW-0539">Nucleus</keyword>
<evidence type="ECO:0000256" key="6">
    <source>
        <dbReference type="PROSITE-ProRule" id="PRU00221"/>
    </source>
</evidence>
<dbReference type="Pfam" id="PF08149">
    <property type="entry name" value="BING4CT"/>
    <property type="match status" value="1"/>
</dbReference>
<evidence type="ECO:0000256" key="5">
    <source>
        <dbReference type="ARBA" id="ARBA00023242"/>
    </source>
</evidence>
<feature type="compositionally biased region" description="Basic and acidic residues" evidence="7">
    <location>
        <begin position="474"/>
        <end position="488"/>
    </location>
</feature>
<dbReference type="Proteomes" id="UP000198287">
    <property type="component" value="Unassembled WGS sequence"/>
</dbReference>
<dbReference type="PANTHER" id="PTHR14085:SF3">
    <property type="entry name" value="WD REPEAT-CONTAINING PROTEIN 46"/>
    <property type="match status" value="1"/>
</dbReference>
<dbReference type="PROSITE" id="PS50294">
    <property type="entry name" value="WD_REPEATS_REGION"/>
    <property type="match status" value="1"/>
</dbReference>
<gene>
    <name evidence="9" type="ORF">Fcan01_12554</name>
</gene>
<dbReference type="OrthoDB" id="10251154at2759"/>
<dbReference type="InterPro" id="IPR001680">
    <property type="entry name" value="WD40_rpt"/>
</dbReference>
<dbReference type="Gene3D" id="2.130.10.10">
    <property type="entry name" value="YVTN repeat-like/Quinoprotein amine dehydrogenase"/>
    <property type="match status" value="1"/>
</dbReference>
<dbReference type="STRING" id="158441.A0A226E4Y0"/>
<dbReference type="PROSITE" id="PS50082">
    <property type="entry name" value="WD_REPEATS_2"/>
    <property type="match status" value="1"/>
</dbReference>
<dbReference type="GO" id="GO:0000462">
    <property type="term" value="P:maturation of SSU-rRNA from tricistronic rRNA transcript (SSU-rRNA, 5.8S rRNA, LSU-rRNA)"/>
    <property type="evidence" value="ECO:0007669"/>
    <property type="project" value="TreeGrafter"/>
</dbReference>
<dbReference type="PROSITE" id="PS00678">
    <property type="entry name" value="WD_REPEATS_1"/>
    <property type="match status" value="1"/>
</dbReference>
<dbReference type="GO" id="GO:0030686">
    <property type="term" value="C:90S preribosome"/>
    <property type="evidence" value="ECO:0007669"/>
    <property type="project" value="TreeGrafter"/>
</dbReference>
<dbReference type="InterPro" id="IPR036322">
    <property type="entry name" value="WD40_repeat_dom_sf"/>
</dbReference>
<evidence type="ECO:0000313" key="9">
    <source>
        <dbReference type="EMBL" id="OXA52765.1"/>
    </source>
</evidence>
<dbReference type="SMART" id="SM00320">
    <property type="entry name" value="WD40"/>
    <property type="match status" value="5"/>
</dbReference>
<keyword evidence="4" id="KW-0677">Repeat</keyword>
<keyword evidence="10" id="KW-1185">Reference proteome</keyword>
<reference evidence="9 10" key="1">
    <citation type="submission" date="2015-12" db="EMBL/GenBank/DDBJ databases">
        <title>The genome of Folsomia candida.</title>
        <authorList>
            <person name="Faddeeva A."/>
            <person name="Derks M.F."/>
            <person name="Anvar Y."/>
            <person name="Smit S."/>
            <person name="Van Straalen N."/>
            <person name="Roelofs D."/>
        </authorList>
    </citation>
    <scope>NUCLEOTIDE SEQUENCE [LARGE SCALE GENOMIC DNA]</scope>
    <source>
        <strain evidence="9 10">VU population</strain>
        <tissue evidence="9">Whole body</tissue>
    </source>
</reference>
<evidence type="ECO:0000256" key="4">
    <source>
        <dbReference type="ARBA" id="ARBA00022737"/>
    </source>
</evidence>
<feature type="repeat" description="WD" evidence="6">
    <location>
        <begin position="261"/>
        <end position="296"/>
    </location>
</feature>
<keyword evidence="3 6" id="KW-0853">WD repeat</keyword>
<evidence type="ECO:0000256" key="7">
    <source>
        <dbReference type="SAM" id="MobiDB-lite"/>
    </source>
</evidence>
<dbReference type="InterPro" id="IPR040315">
    <property type="entry name" value="WDR46/Utp7"/>
</dbReference>
<protein>
    <submittedName>
        <fullName evidence="9">WD repeat-containing protein 46</fullName>
    </submittedName>
</protein>
<organism evidence="9 10">
    <name type="scientific">Folsomia candida</name>
    <name type="common">Springtail</name>
    <dbReference type="NCBI Taxonomy" id="158441"/>
    <lineage>
        <taxon>Eukaryota</taxon>
        <taxon>Metazoa</taxon>
        <taxon>Ecdysozoa</taxon>
        <taxon>Arthropoda</taxon>
        <taxon>Hexapoda</taxon>
        <taxon>Collembola</taxon>
        <taxon>Entomobryomorpha</taxon>
        <taxon>Isotomoidea</taxon>
        <taxon>Isotomidae</taxon>
        <taxon>Proisotominae</taxon>
        <taxon>Folsomia</taxon>
    </lineage>
</organism>
<keyword evidence="2" id="KW-0698">rRNA processing</keyword>
<proteinExistence type="predicted"/>
<comment type="subcellular location">
    <subcellularLocation>
        <location evidence="1">Nucleus</location>
        <location evidence="1">Nucleolus</location>
    </subcellularLocation>
</comment>
<dbReference type="PANTHER" id="PTHR14085">
    <property type="entry name" value="WD-REPEAT PROTEIN BING4"/>
    <property type="match status" value="1"/>
</dbReference>
<comment type="caution">
    <text evidence="9">The sequence shown here is derived from an EMBL/GenBank/DDBJ whole genome shotgun (WGS) entry which is preliminary data.</text>
</comment>
<dbReference type="SMART" id="SM01033">
    <property type="entry name" value="BING4CT"/>
    <property type="match status" value="1"/>
</dbReference>
<dbReference type="InterPro" id="IPR012952">
    <property type="entry name" value="BING4_C_dom"/>
</dbReference>
<dbReference type="SUPFAM" id="SSF50978">
    <property type="entry name" value="WD40 repeat-like"/>
    <property type="match status" value="1"/>
</dbReference>
<evidence type="ECO:0000259" key="8">
    <source>
        <dbReference type="SMART" id="SM01033"/>
    </source>
</evidence>
<accession>A0A226E4Y0</accession>
<dbReference type="EMBL" id="LNIX01000006">
    <property type="protein sequence ID" value="OXA52765.1"/>
    <property type="molecule type" value="Genomic_DNA"/>
</dbReference>
<sequence length="507" mass="56218">MSVPEDPLVVSTAVGKHSRGKGLSSNLDVKMGIRKTKILRKEAKIVSGVERAARSEILLVEDSGGIEVDEGEHTLQLKQFDITKKIDIASATKGFHLSLDEFGPYKLRYTNNGRYLVLGGRKGHIAAFDWVTKNLMCEIGVRESVHDVVWLHNENMFAAAQKEWTYIYDNQGIEIHCLKSMDRVINLDFLPYHFLLVGGHQSGYLSWVDVSIGKIVSQFNARSGPVAIMTTNPANAVVHCGHTNGTVSLWAPTVRKSLASILCHGCPLSAVAVDNVGRLMATSGRDGSMRIWDLRNSYTPLLSVKVGISSLLQFSQRGLLAMATSTDAMIFSEVSHKTKPYLKHVANSQISSMQFCPFEDVLGVGTNRGFDSVIVPGAGEPNFDALERNPYQSKGQRCEAEIKGLLEKIQPELITLDNNILGEVDTHAVSSSLDKKPNYVKKKDIQLAHRKKRKNAKLPKIKEGLRTELNLKLAKSEHQTKKREEQSKKTIQMSDDDPLSRFAKKSK</sequence>
<evidence type="ECO:0000313" key="10">
    <source>
        <dbReference type="Proteomes" id="UP000198287"/>
    </source>
</evidence>